<evidence type="ECO:0000256" key="5">
    <source>
        <dbReference type="ARBA" id="ARBA00022679"/>
    </source>
</evidence>
<evidence type="ECO:0000256" key="3">
    <source>
        <dbReference type="ARBA" id="ARBA00012980"/>
    </source>
</evidence>
<dbReference type="Pfam" id="PF02223">
    <property type="entry name" value="Thymidylate_kin"/>
    <property type="match status" value="1"/>
</dbReference>
<evidence type="ECO:0000259" key="10">
    <source>
        <dbReference type="Pfam" id="PF02223"/>
    </source>
</evidence>
<keyword evidence="12" id="KW-1185">Reference proteome</keyword>
<dbReference type="GO" id="GO:0005634">
    <property type="term" value="C:nucleus"/>
    <property type="evidence" value="ECO:0007669"/>
    <property type="project" value="TreeGrafter"/>
</dbReference>
<keyword evidence="7" id="KW-0547">Nucleotide-binding</keyword>
<dbReference type="InterPro" id="IPR039430">
    <property type="entry name" value="Thymidylate_kin-like_dom"/>
</dbReference>
<dbReference type="NCBIfam" id="TIGR00041">
    <property type="entry name" value="DTMP_kinase"/>
    <property type="match status" value="1"/>
</dbReference>
<evidence type="ECO:0000256" key="7">
    <source>
        <dbReference type="ARBA" id="ARBA00022741"/>
    </source>
</evidence>
<reference evidence="11" key="1">
    <citation type="submission" date="2023-03" db="EMBL/GenBank/DDBJ databases">
        <title>Complete genome of Cladonia borealis.</title>
        <authorList>
            <person name="Park H."/>
        </authorList>
    </citation>
    <scope>NUCLEOTIDE SEQUENCE</scope>
    <source>
        <strain evidence="11">ANT050790</strain>
    </source>
</reference>
<dbReference type="HAMAP" id="MF_00165">
    <property type="entry name" value="Thymidylate_kinase"/>
    <property type="match status" value="1"/>
</dbReference>
<comment type="similarity">
    <text evidence="2">Belongs to the thymidylate kinase family.</text>
</comment>
<dbReference type="GO" id="GO:0006235">
    <property type="term" value="P:dTTP biosynthetic process"/>
    <property type="evidence" value="ECO:0007669"/>
    <property type="project" value="TreeGrafter"/>
</dbReference>
<dbReference type="SUPFAM" id="SSF52540">
    <property type="entry name" value="P-loop containing nucleoside triphosphate hydrolases"/>
    <property type="match status" value="1"/>
</dbReference>
<accession>A0AA39QZ67</accession>
<dbReference type="GO" id="GO:0005524">
    <property type="term" value="F:ATP binding"/>
    <property type="evidence" value="ECO:0007669"/>
    <property type="project" value="UniProtKB-KW"/>
</dbReference>
<dbReference type="CDD" id="cd01672">
    <property type="entry name" value="TMPK"/>
    <property type="match status" value="1"/>
</dbReference>
<gene>
    <name evidence="11" type="ORF">JMJ35_006933</name>
</gene>
<dbReference type="GO" id="GO:0006227">
    <property type="term" value="P:dUDP biosynthetic process"/>
    <property type="evidence" value="ECO:0007669"/>
    <property type="project" value="TreeGrafter"/>
</dbReference>
<evidence type="ECO:0000256" key="1">
    <source>
        <dbReference type="ARBA" id="ARBA00004992"/>
    </source>
</evidence>
<evidence type="ECO:0000256" key="6">
    <source>
        <dbReference type="ARBA" id="ARBA00022727"/>
    </source>
</evidence>
<keyword evidence="8" id="KW-0418">Kinase</keyword>
<evidence type="ECO:0000256" key="9">
    <source>
        <dbReference type="ARBA" id="ARBA00022840"/>
    </source>
</evidence>
<name>A0AA39QZ67_9LECA</name>
<dbReference type="Gene3D" id="3.40.50.300">
    <property type="entry name" value="P-loop containing nucleotide triphosphate hydrolases"/>
    <property type="match status" value="1"/>
</dbReference>
<dbReference type="InterPro" id="IPR027417">
    <property type="entry name" value="P-loop_NTPase"/>
</dbReference>
<dbReference type="GO" id="GO:0004550">
    <property type="term" value="F:nucleoside diphosphate kinase activity"/>
    <property type="evidence" value="ECO:0007669"/>
    <property type="project" value="TreeGrafter"/>
</dbReference>
<evidence type="ECO:0000256" key="8">
    <source>
        <dbReference type="ARBA" id="ARBA00022777"/>
    </source>
</evidence>
<dbReference type="PANTHER" id="PTHR10344:SF1">
    <property type="entry name" value="THYMIDYLATE KINASE"/>
    <property type="match status" value="1"/>
</dbReference>
<keyword evidence="9" id="KW-0067">ATP-binding</keyword>
<keyword evidence="6" id="KW-0545">Nucleotide biosynthesis</keyword>
<comment type="pathway">
    <text evidence="1">Pyrimidine metabolism; dTTP biosynthesis.</text>
</comment>
<evidence type="ECO:0000256" key="2">
    <source>
        <dbReference type="ARBA" id="ARBA00009776"/>
    </source>
</evidence>
<proteinExistence type="inferred from homology"/>
<dbReference type="InterPro" id="IPR018094">
    <property type="entry name" value="Thymidylate_kinase"/>
</dbReference>
<dbReference type="PROSITE" id="PS01331">
    <property type="entry name" value="THYMIDYLATE_KINASE"/>
    <property type="match status" value="1"/>
</dbReference>
<dbReference type="EC" id="2.7.4.9" evidence="3"/>
<dbReference type="FunFam" id="3.40.50.300:FF:000679">
    <property type="entry name" value="Thymidylate kinase"/>
    <property type="match status" value="1"/>
</dbReference>
<dbReference type="AlphaFoldDB" id="A0AA39QZ67"/>
<dbReference type="GO" id="GO:0005829">
    <property type="term" value="C:cytosol"/>
    <property type="evidence" value="ECO:0007669"/>
    <property type="project" value="TreeGrafter"/>
</dbReference>
<organism evidence="11 12">
    <name type="scientific">Cladonia borealis</name>
    <dbReference type="NCBI Taxonomy" id="184061"/>
    <lineage>
        <taxon>Eukaryota</taxon>
        <taxon>Fungi</taxon>
        <taxon>Dikarya</taxon>
        <taxon>Ascomycota</taxon>
        <taxon>Pezizomycotina</taxon>
        <taxon>Lecanoromycetes</taxon>
        <taxon>OSLEUM clade</taxon>
        <taxon>Lecanoromycetidae</taxon>
        <taxon>Lecanorales</taxon>
        <taxon>Lecanorineae</taxon>
        <taxon>Cladoniaceae</taxon>
        <taxon>Cladonia</taxon>
    </lineage>
</organism>
<dbReference type="InterPro" id="IPR018095">
    <property type="entry name" value="Thymidylate_kin_CS"/>
</dbReference>
<evidence type="ECO:0000313" key="11">
    <source>
        <dbReference type="EMBL" id="KAK0510501.1"/>
    </source>
</evidence>
<sequence length="226" mass="25518">MCQSSRGALIVIEGLDRAGKSTQHARLCQNLESQGHRVNRMRFPDRTTSIGKSIDAYLKGESEQEDHVVHLLFSANRWEAATSIRAAIEEGITVVIDRYYYSGIVYSAAKGRKDLSLQWAREPEIGLPRPDICLYLDISTEEQAKRGGFGNEKYETSAMQERVRELFYKLQLLPDGQDIQVIDAGGNVAGVEKDIMERVEQMMADTRLAEDLRNILPWSEMDHAPS</sequence>
<dbReference type="Proteomes" id="UP001166286">
    <property type="component" value="Unassembled WGS sequence"/>
</dbReference>
<dbReference type="EMBL" id="JAFEKC020000015">
    <property type="protein sequence ID" value="KAK0510501.1"/>
    <property type="molecule type" value="Genomic_DNA"/>
</dbReference>
<protein>
    <recommendedName>
        <fullName evidence="4">Thymidylate kinase</fullName>
        <ecNumber evidence="3">2.7.4.9</ecNumber>
    </recommendedName>
</protein>
<keyword evidence="5" id="KW-0808">Transferase</keyword>
<dbReference type="GO" id="GO:0004798">
    <property type="term" value="F:dTMP kinase activity"/>
    <property type="evidence" value="ECO:0007669"/>
    <property type="project" value="UniProtKB-EC"/>
</dbReference>
<feature type="domain" description="Thymidylate kinase-like" evidence="10">
    <location>
        <begin position="12"/>
        <end position="195"/>
    </location>
</feature>
<dbReference type="GO" id="GO:0006233">
    <property type="term" value="P:dTDP biosynthetic process"/>
    <property type="evidence" value="ECO:0007669"/>
    <property type="project" value="InterPro"/>
</dbReference>
<comment type="caution">
    <text evidence="11">The sequence shown here is derived from an EMBL/GenBank/DDBJ whole genome shotgun (WGS) entry which is preliminary data.</text>
</comment>
<dbReference type="PANTHER" id="PTHR10344">
    <property type="entry name" value="THYMIDYLATE KINASE"/>
    <property type="match status" value="1"/>
</dbReference>
<evidence type="ECO:0000313" key="12">
    <source>
        <dbReference type="Proteomes" id="UP001166286"/>
    </source>
</evidence>
<evidence type="ECO:0000256" key="4">
    <source>
        <dbReference type="ARBA" id="ARBA00017144"/>
    </source>
</evidence>